<dbReference type="AlphaFoldDB" id="A0A0V1A828"/>
<evidence type="ECO:0000313" key="3">
    <source>
        <dbReference type="Proteomes" id="UP000054783"/>
    </source>
</evidence>
<accession>A0A0V1A828</accession>
<dbReference type="OrthoDB" id="10463745at2759"/>
<sequence>MHPIVASLGISMVIEQSSAVKNIAAVESGSQRLKIHICGCVMMHINLVVQYFQQLLCDFIMSAIIKAIPHIADETANTKKQTDANCELIENQQPSTTAANALVNPASAHIRPYITRISLLFRTADTVVFVVVVVVVEVFCSTQIITKAINKRIRCRPGD</sequence>
<dbReference type="Proteomes" id="UP000054783">
    <property type="component" value="Unassembled WGS sequence"/>
</dbReference>
<keyword evidence="3" id="KW-1185">Reference proteome</keyword>
<evidence type="ECO:0000313" key="2">
    <source>
        <dbReference type="EMBL" id="KRY20968.1"/>
    </source>
</evidence>
<keyword evidence="1" id="KW-0812">Transmembrane</keyword>
<proteinExistence type="predicted"/>
<keyword evidence="1" id="KW-1133">Transmembrane helix</keyword>
<comment type="caution">
    <text evidence="2">The sequence shown here is derived from an EMBL/GenBank/DDBJ whole genome shotgun (WGS) entry which is preliminary data.</text>
</comment>
<organism evidence="2 3">
    <name type="scientific">Trichinella patagoniensis</name>
    <dbReference type="NCBI Taxonomy" id="990121"/>
    <lineage>
        <taxon>Eukaryota</taxon>
        <taxon>Metazoa</taxon>
        <taxon>Ecdysozoa</taxon>
        <taxon>Nematoda</taxon>
        <taxon>Enoplea</taxon>
        <taxon>Dorylaimia</taxon>
        <taxon>Trichinellida</taxon>
        <taxon>Trichinellidae</taxon>
        <taxon>Trichinella</taxon>
    </lineage>
</organism>
<reference evidence="2 3" key="1">
    <citation type="submission" date="2015-01" db="EMBL/GenBank/DDBJ databases">
        <title>Evolution of Trichinella species and genotypes.</title>
        <authorList>
            <person name="Korhonen P.K."/>
            <person name="Edoardo P."/>
            <person name="Giuseppe L.R."/>
            <person name="Gasser R.B."/>
        </authorList>
    </citation>
    <scope>NUCLEOTIDE SEQUENCE [LARGE SCALE GENOMIC DNA]</scope>
    <source>
        <strain evidence="2">ISS2496</strain>
    </source>
</reference>
<keyword evidence="1" id="KW-0472">Membrane</keyword>
<evidence type="ECO:0000256" key="1">
    <source>
        <dbReference type="SAM" id="Phobius"/>
    </source>
</evidence>
<name>A0A0V1A828_9BILA</name>
<gene>
    <name evidence="2" type="ORF">T12_12423</name>
</gene>
<feature type="transmembrane region" description="Helical" evidence="1">
    <location>
        <begin position="126"/>
        <end position="146"/>
    </location>
</feature>
<dbReference type="EMBL" id="JYDQ01000020">
    <property type="protein sequence ID" value="KRY20968.1"/>
    <property type="molecule type" value="Genomic_DNA"/>
</dbReference>
<protein>
    <submittedName>
        <fullName evidence="2">Uncharacterized protein</fullName>
    </submittedName>
</protein>